<comment type="caution">
    <text evidence="1">The sequence shown here is derived from an EMBL/GenBank/DDBJ whole genome shotgun (WGS) entry which is preliminary data.</text>
</comment>
<evidence type="ECO:0000313" key="1">
    <source>
        <dbReference type="EMBL" id="KPM42273.1"/>
    </source>
</evidence>
<dbReference type="OrthoDB" id="5327538at2759"/>
<dbReference type="STRING" id="78410.A0A0P7B965"/>
<reference evidence="1 2" key="1">
    <citation type="submission" date="2015-09" db="EMBL/GenBank/DDBJ databases">
        <title>Draft genome of a European isolate of the apple canker pathogen Neonectria ditissima.</title>
        <authorList>
            <person name="Gomez-Cortecero A."/>
            <person name="Harrison R.J."/>
            <person name="Armitage A.D."/>
        </authorList>
    </citation>
    <scope>NUCLEOTIDE SEQUENCE [LARGE SCALE GENOMIC DNA]</scope>
    <source>
        <strain evidence="1 2">R09/05</strain>
    </source>
</reference>
<dbReference type="InterPro" id="IPR011009">
    <property type="entry name" value="Kinase-like_dom_sf"/>
</dbReference>
<accession>A0A0P7B965</accession>
<dbReference type="AlphaFoldDB" id="A0A0P7B965"/>
<dbReference type="EMBL" id="LKCW01000051">
    <property type="protein sequence ID" value="KPM42273.1"/>
    <property type="molecule type" value="Genomic_DNA"/>
</dbReference>
<organism evidence="1 2">
    <name type="scientific">Neonectria ditissima</name>
    <dbReference type="NCBI Taxonomy" id="78410"/>
    <lineage>
        <taxon>Eukaryota</taxon>
        <taxon>Fungi</taxon>
        <taxon>Dikarya</taxon>
        <taxon>Ascomycota</taxon>
        <taxon>Pezizomycotina</taxon>
        <taxon>Sordariomycetes</taxon>
        <taxon>Hypocreomycetidae</taxon>
        <taxon>Hypocreales</taxon>
        <taxon>Nectriaceae</taxon>
        <taxon>Neonectria</taxon>
    </lineage>
</organism>
<dbReference type="SUPFAM" id="SSF56112">
    <property type="entry name" value="Protein kinase-like (PK-like)"/>
    <property type="match status" value="1"/>
</dbReference>
<dbReference type="PANTHER" id="PTHR21310">
    <property type="entry name" value="AMINOGLYCOSIDE PHOSPHOTRANSFERASE-RELATED-RELATED"/>
    <property type="match status" value="1"/>
</dbReference>
<name>A0A0P7B965_9HYPO</name>
<proteinExistence type="predicted"/>
<protein>
    <recommendedName>
        <fullName evidence="3">Aminoglycoside phosphotransferase domain-containing protein</fullName>
    </recommendedName>
</protein>
<sequence>MSTFSRCHYGRADGKAVRNRPRREQETACCVTDTFVAPTAESRGTNAQSQRSVNKPARSSAMTVLLMLINSGRLGILLGPVFSYRGSSHRGAVRRVDGFKLCSRASILQGGIPCTVDLARESLSAMMGNQNCHAEITFQDEIKWLARFRIANTSSLPREVRDWILRSEAATMIYLQQHTCIPTPKIFDWACESDPGNTIGVNYILMENLDGKSLDWQAAASAQREKVMQQLVGIFLEIEKHPFGAMGSLSSSAGDTIDVQGLAHHSTFRVGQGPLGPFSSSLEGSQAMLESYLAMIASGEIDACCPVDTYLAHRYRLDVVGGLWKDAPSGDKFFLKHPDDKGDHILVNDSFDIMGLIDWEWTQTVSKAEAFCSPCMMWPVAKFYNGSNDLAVDELRLAAIFGERGREDLANCVIEGRKVQRFFFGLGPDSSFSDSKTLTHLFAGLQRVFNSKDEEWEHWKSKALEKWKDDELLLSLLET</sequence>
<dbReference type="InterPro" id="IPR051678">
    <property type="entry name" value="AGP_Transferase"/>
</dbReference>
<keyword evidence="2" id="KW-1185">Reference proteome</keyword>
<dbReference type="PANTHER" id="PTHR21310:SF15">
    <property type="entry name" value="AMINOGLYCOSIDE PHOSPHOTRANSFERASE DOMAIN-CONTAINING PROTEIN"/>
    <property type="match status" value="1"/>
</dbReference>
<gene>
    <name evidence="1" type="ORF">AK830_g4261</name>
</gene>
<evidence type="ECO:0008006" key="3">
    <source>
        <dbReference type="Google" id="ProtNLM"/>
    </source>
</evidence>
<evidence type="ECO:0000313" key="2">
    <source>
        <dbReference type="Proteomes" id="UP000050424"/>
    </source>
</evidence>
<dbReference type="Proteomes" id="UP000050424">
    <property type="component" value="Unassembled WGS sequence"/>
</dbReference>